<feature type="binding site" evidence="14 15">
    <location>
        <position position="110"/>
    </location>
    <ligand>
        <name>a divalent metal cation</name>
        <dbReference type="ChEBI" id="CHEBI:60240"/>
    </ligand>
</feature>
<proteinExistence type="inferred from homology"/>
<name>A0A2N3I7Q6_9BACT</name>
<evidence type="ECO:0000256" key="14">
    <source>
        <dbReference type="HAMAP-Rule" id="MF_00052"/>
    </source>
</evidence>
<keyword evidence="13 14" id="KW-0464">Manganese</keyword>
<dbReference type="GO" id="GO:0004523">
    <property type="term" value="F:RNA-DNA hybrid ribonuclease activity"/>
    <property type="evidence" value="ECO:0007669"/>
    <property type="project" value="UniProtKB-UniRule"/>
</dbReference>
<dbReference type="HAMAP" id="MF_00052_B">
    <property type="entry name" value="RNase_HII_B"/>
    <property type="match status" value="1"/>
</dbReference>
<dbReference type="SUPFAM" id="SSF53098">
    <property type="entry name" value="Ribonuclease H-like"/>
    <property type="match status" value="1"/>
</dbReference>
<evidence type="ECO:0000256" key="3">
    <source>
        <dbReference type="ARBA" id="ARBA00004065"/>
    </source>
</evidence>
<dbReference type="GO" id="GO:0043137">
    <property type="term" value="P:DNA replication, removal of RNA primer"/>
    <property type="evidence" value="ECO:0007669"/>
    <property type="project" value="TreeGrafter"/>
</dbReference>
<dbReference type="CDD" id="cd07182">
    <property type="entry name" value="RNase_HII_bacteria_HII_like"/>
    <property type="match status" value="1"/>
</dbReference>
<gene>
    <name evidence="14" type="primary">rnhB</name>
    <name evidence="18" type="ORF">BZG01_11170</name>
</gene>
<evidence type="ECO:0000256" key="1">
    <source>
        <dbReference type="ARBA" id="ARBA00000077"/>
    </source>
</evidence>
<evidence type="ECO:0000256" key="8">
    <source>
        <dbReference type="ARBA" id="ARBA00022490"/>
    </source>
</evidence>
<dbReference type="GO" id="GO:0005737">
    <property type="term" value="C:cytoplasm"/>
    <property type="evidence" value="ECO:0007669"/>
    <property type="project" value="UniProtKB-SubCell"/>
</dbReference>
<evidence type="ECO:0000256" key="13">
    <source>
        <dbReference type="ARBA" id="ARBA00023211"/>
    </source>
</evidence>
<dbReference type="InterPro" id="IPR036397">
    <property type="entry name" value="RNaseH_sf"/>
</dbReference>
<dbReference type="PANTHER" id="PTHR10954">
    <property type="entry name" value="RIBONUCLEASE H2 SUBUNIT A"/>
    <property type="match status" value="1"/>
</dbReference>
<accession>A0A2N3I7Q6</accession>
<dbReference type="PANTHER" id="PTHR10954:SF18">
    <property type="entry name" value="RIBONUCLEASE HII"/>
    <property type="match status" value="1"/>
</dbReference>
<comment type="catalytic activity">
    <reaction evidence="1 14 15 16">
        <text>Endonucleolytic cleavage to 5'-phosphomonoester.</text>
        <dbReference type="EC" id="3.1.26.4"/>
    </reaction>
</comment>
<keyword evidence="9 14" id="KW-0540">Nuclease</keyword>
<evidence type="ECO:0000256" key="15">
    <source>
        <dbReference type="PROSITE-ProRule" id="PRU01319"/>
    </source>
</evidence>
<protein>
    <recommendedName>
        <fullName evidence="7 14">Ribonuclease HII</fullName>
        <shortName evidence="14">RNase HII</shortName>
        <ecNumber evidence="6 14">3.1.26.4</ecNumber>
    </recommendedName>
</protein>
<keyword evidence="8 14" id="KW-0963">Cytoplasm</keyword>
<keyword evidence="19" id="KW-1185">Reference proteome</keyword>
<sequence length="201" mass="22831">MNELASYLHKNMIEAGCDEAGRGCLAGPVFASAVILPKNFSNKILNDSKKLSEKNRYLLREVIQKEAIAWAVGIVSHTEIDQINILNASFLAMHRAVEQLKITPEHLLIDGNRFTPYPNINHTCIIKGDGKYLSIAAASVLAKTYRDDYMLSEHEKFPCYDWKNNKGYPTKKHRLAIQEHGINPIHRKTFSLLPNQLELKF</sequence>
<comment type="subcellular location">
    <subcellularLocation>
        <location evidence="4 14">Cytoplasm</location>
    </subcellularLocation>
</comment>
<dbReference type="GO" id="GO:0032299">
    <property type="term" value="C:ribonuclease H2 complex"/>
    <property type="evidence" value="ECO:0007669"/>
    <property type="project" value="TreeGrafter"/>
</dbReference>
<feature type="binding site" evidence="14 15">
    <location>
        <position position="18"/>
    </location>
    <ligand>
        <name>a divalent metal cation</name>
        <dbReference type="ChEBI" id="CHEBI:60240"/>
    </ligand>
</feature>
<comment type="caution">
    <text evidence="18">The sequence shown here is derived from an EMBL/GenBank/DDBJ whole genome shotgun (WGS) entry which is preliminary data.</text>
</comment>
<dbReference type="EC" id="3.1.26.4" evidence="6 14"/>
<evidence type="ECO:0000256" key="7">
    <source>
        <dbReference type="ARBA" id="ARBA00019179"/>
    </source>
</evidence>
<dbReference type="GO" id="GO:0006298">
    <property type="term" value="P:mismatch repair"/>
    <property type="evidence" value="ECO:0007669"/>
    <property type="project" value="TreeGrafter"/>
</dbReference>
<feature type="binding site" evidence="14 15">
    <location>
        <position position="19"/>
    </location>
    <ligand>
        <name>a divalent metal cation</name>
        <dbReference type="ChEBI" id="CHEBI:60240"/>
    </ligand>
</feature>
<comment type="similarity">
    <text evidence="5 14 16">Belongs to the RNase HII family.</text>
</comment>
<organism evidence="18 19">
    <name type="scientific">Labilibaculum manganireducens</name>
    <dbReference type="NCBI Taxonomy" id="1940525"/>
    <lineage>
        <taxon>Bacteria</taxon>
        <taxon>Pseudomonadati</taxon>
        <taxon>Bacteroidota</taxon>
        <taxon>Bacteroidia</taxon>
        <taxon>Marinilabiliales</taxon>
        <taxon>Marinifilaceae</taxon>
        <taxon>Labilibaculum</taxon>
    </lineage>
</organism>
<reference evidence="18 19" key="1">
    <citation type="journal article" date="2017" name="Front. Microbiol.">
        <title>Labilibaculum manganireducens gen. nov., sp. nov. and Labilibaculum filiforme sp. nov., Novel Bacteroidetes Isolated from Subsurface Sediments of the Baltic Sea.</title>
        <authorList>
            <person name="Vandieken V."/>
            <person name="Marshall I.P."/>
            <person name="Niemann H."/>
            <person name="Engelen B."/>
            <person name="Cypionka H."/>
        </authorList>
    </citation>
    <scope>NUCLEOTIDE SEQUENCE [LARGE SCALE GENOMIC DNA]</scope>
    <source>
        <strain evidence="18 19">59.10-2M</strain>
    </source>
</reference>
<keyword evidence="12 14" id="KW-0378">Hydrolase</keyword>
<dbReference type="Proteomes" id="UP000233618">
    <property type="component" value="Unassembled WGS sequence"/>
</dbReference>
<comment type="cofactor">
    <cofactor evidence="14 15">
        <name>Mn(2+)</name>
        <dbReference type="ChEBI" id="CHEBI:29035"/>
    </cofactor>
    <cofactor evidence="14 15">
        <name>Mg(2+)</name>
        <dbReference type="ChEBI" id="CHEBI:18420"/>
    </cofactor>
    <text evidence="14 15">Manganese or magnesium. Binds 1 divalent metal ion per monomer in the absence of substrate. May bind a second metal ion after substrate binding.</text>
</comment>
<evidence type="ECO:0000256" key="5">
    <source>
        <dbReference type="ARBA" id="ARBA00007383"/>
    </source>
</evidence>
<evidence type="ECO:0000256" key="4">
    <source>
        <dbReference type="ARBA" id="ARBA00004496"/>
    </source>
</evidence>
<dbReference type="InterPro" id="IPR012337">
    <property type="entry name" value="RNaseH-like_sf"/>
</dbReference>
<dbReference type="NCBIfam" id="NF000595">
    <property type="entry name" value="PRK00015.1-3"/>
    <property type="match status" value="1"/>
</dbReference>
<comment type="cofactor">
    <cofactor evidence="2">
        <name>Mg(2+)</name>
        <dbReference type="ChEBI" id="CHEBI:18420"/>
    </cofactor>
</comment>
<dbReference type="RefSeq" id="WP_101309927.1">
    <property type="nucleotide sequence ID" value="NZ_CAXXEE010000003.1"/>
</dbReference>
<feature type="domain" description="RNase H type-2" evidence="17">
    <location>
        <begin position="12"/>
        <end position="201"/>
    </location>
</feature>
<evidence type="ECO:0000256" key="10">
    <source>
        <dbReference type="ARBA" id="ARBA00022723"/>
    </source>
</evidence>
<evidence type="ECO:0000313" key="19">
    <source>
        <dbReference type="Proteomes" id="UP000233618"/>
    </source>
</evidence>
<dbReference type="InterPro" id="IPR022898">
    <property type="entry name" value="RNase_HII"/>
</dbReference>
<evidence type="ECO:0000256" key="6">
    <source>
        <dbReference type="ARBA" id="ARBA00012180"/>
    </source>
</evidence>
<comment type="function">
    <text evidence="3 14 16">Endonuclease that specifically degrades the RNA of RNA-DNA hybrids.</text>
</comment>
<evidence type="ECO:0000256" key="11">
    <source>
        <dbReference type="ARBA" id="ARBA00022759"/>
    </source>
</evidence>
<dbReference type="Pfam" id="PF01351">
    <property type="entry name" value="RNase_HII"/>
    <property type="match status" value="1"/>
</dbReference>
<dbReference type="PROSITE" id="PS51975">
    <property type="entry name" value="RNASE_H_2"/>
    <property type="match status" value="1"/>
</dbReference>
<dbReference type="FunFam" id="3.30.420.10:FF:000078">
    <property type="entry name" value="Ribonuclease HII"/>
    <property type="match status" value="1"/>
</dbReference>
<evidence type="ECO:0000256" key="2">
    <source>
        <dbReference type="ARBA" id="ARBA00001946"/>
    </source>
</evidence>
<dbReference type="InterPro" id="IPR001352">
    <property type="entry name" value="RNase_HII/HIII"/>
</dbReference>
<dbReference type="GO" id="GO:0003723">
    <property type="term" value="F:RNA binding"/>
    <property type="evidence" value="ECO:0007669"/>
    <property type="project" value="UniProtKB-UniRule"/>
</dbReference>
<evidence type="ECO:0000256" key="9">
    <source>
        <dbReference type="ARBA" id="ARBA00022722"/>
    </source>
</evidence>
<evidence type="ECO:0000259" key="17">
    <source>
        <dbReference type="PROSITE" id="PS51975"/>
    </source>
</evidence>
<dbReference type="AlphaFoldDB" id="A0A2N3I7Q6"/>
<evidence type="ECO:0000313" key="18">
    <source>
        <dbReference type="EMBL" id="PKQ66362.1"/>
    </source>
</evidence>
<keyword evidence="11 14" id="KW-0255">Endonuclease</keyword>
<dbReference type="Gene3D" id="3.30.420.10">
    <property type="entry name" value="Ribonuclease H-like superfamily/Ribonuclease H"/>
    <property type="match status" value="1"/>
</dbReference>
<dbReference type="GO" id="GO:0030145">
    <property type="term" value="F:manganese ion binding"/>
    <property type="evidence" value="ECO:0007669"/>
    <property type="project" value="UniProtKB-UniRule"/>
</dbReference>
<dbReference type="InterPro" id="IPR024567">
    <property type="entry name" value="RNase_HII/HIII_dom"/>
</dbReference>
<dbReference type="EMBL" id="MVDE01000015">
    <property type="protein sequence ID" value="PKQ66362.1"/>
    <property type="molecule type" value="Genomic_DNA"/>
</dbReference>
<evidence type="ECO:0000256" key="16">
    <source>
        <dbReference type="RuleBase" id="RU003515"/>
    </source>
</evidence>
<evidence type="ECO:0000256" key="12">
    <source>
        <dbReference type="ARBA" id="ARBA00022801"/>
    </source>
</evidence>
<keyword evidence="10 14" id="KW-0479">Metal-binding</keyword>